<dbReference type="RefSeq" id="WP_041888642.1">
    <property type="nucleotide sequence ID" value="NZ_CP010817.1"/>
</dbReference>
<proteinExistence type="predicted"/>
<comment type="caution">
    <text evidence="1">The sequence shown here is derived from an EMBL/GenBank/DDBJ whole genome shotgun (WGS) entry which is preliminary data.</text>
</comment>
<evidence type="ECO:0000313" key="1">
    <source>
        <dbReference type="EMBL" id="SEP93538.1"/>
    </source>
</evidence>
<evidence type="ECO:0000313" key="2">
    <source>
        <dbReference type="Proteomes" id="UP000183496"/>
    </source>
</evidence>
<accession>A0AAJ4W1D9</accession>
<keyword evidence="2" id="KW-1185">Reference proteome</keyword>
<gene>
    <name evidence="1" type="ORF">SAMN04488089_101135</name>
</gene>
<dbReference type="Proteomes" id="UP000183496">
    <property type="component" value="Unassembled WGS sequence"/>
</dbReference>
<dbReference type="KEGG" id="mpw:MPR_0355"/>
<protein>
    <submittedName>
        <fullName evidence="1">Uncharacterized protein</fullName>
    </submittedName>
</protein>
<name>A0AAJ4W1D9_MYRPR</name>
<dbReference type="EMBL" id="FOFY01000001">
    <property type="protein sequence ID" value="SEP93538.1"/>
    <property type="molecule type" value="Genomic_DNA"/>
</dbReference>
<sequence>MKRILFLGLSLLASCSSDDNAVIDDGKLGELVVKIEQKNYYVGDKVSIKVEGEKGNEVKDARVFINDIQVNALYEFTKEGDFKIVAKKAGYTSSKVVNVQVKGLRSLNLSAKESAVVVGNKIIFEVLNDTKETVSADIYHVESGKVIEGTEYIPTEVGVHTFIAKGAEGYKESNKITVEVLGETGYFWIGNKNYEIHELNFDIIQYTYKSGVKDRVFLLDGKAMNAVEISGWNIDGENLNHINITIWIPNPTIKLNNKNEVVDFGQRVSLKNSNEWIVRDVFLMLAGEEPKSYSVKESQLTNIALKTNGLVIPNDGIGAGKKGVVSQGEFDFKAFGDKEMKLLYNGYFMTTEAVKKF</sequence>
<organism evidence="1 2">
    <name type="scientific">Myroides profundi</name>
    <dbReference type="NCBI Taxonomy" id="480520"/>
    <lineage>
        <taxon>Bacteria</taxon>
        <taxon>Pseudomonadati</taxon>
        <taxon>Bacteroidota</taxon>
        <taxon>Flavobacteriia</taxon>
        <taxon>Flavobacteriales</taxon>
        <taxon>Flavobacteriaceae</taxon>
        <taxon>Myroides</taxon>
    </lineage>
</organism>
<dbReference type="AlphaFoldDB" id="A0AAJ4W1D9"/>
<reference evidence="1 2" key="1">
    <citation type="submission" date="2016-10" db="EMBL/GenBank/DDBJ databases">
        <authorList>
            <person name="Varghese N."/>
            <person name="Submissions S."/>
        </authorList>
    </citation>
    <scope>NUCLEOTIDE SEQUENCE [LARGE SCALE GENOMIC DNA]</scope>
    <source>
        <strain evidence="2">DSM 19823 / KCTC 23066 / CCTCC M 208030 / D25</strain>
    </source>
</reference>
<dbReference type="PROSITE" id="PS51257">
    <property type="entry name" value="PROKAR_LIPOPROTEIN"/>
    <property type="match status" value="1"/>
</dbReference>